<evidence type="ECO:0000313" key="2">
    <source>
        <dbReference type="Proteomes" id="UP000054144"/>
    </source>
</evidence>
<feature type="non-terminal residue" evidence="1">
    <location>
        <position position="1"/>
    </location>
</feature>
<dbReference type="EMBL" id="KN882025">
    <property type="protein sequence ID" value="KIY46660.1"/>
    <property type="molecule type" value="Genomic_DNA"/>
</dbReference>
<dbReference type="SUPFAM" id="SSF50630">
    <property type="entry name" value="Acid proteases"/>
    <property type="match status" value="1"/>
</dbReference>
<sequence>VADDPVVSYYQGHKGEGLPPAICGATSSALRTVMLLVNNVEEVEGVLDGGCQIVAMSKRCASNLGITWNPDECNSKERRSEQCLGLLQRDIPFCFHSMTVYLQCHIVDTPAYDILLGRPFYELTSAVTCSFVTGEESLMLKNPSNGKRLTFPTYHRGD</sequence>
<keyword evidence="2" id="KW-1185">Reference proteome</keyword>
<dbReference type="InterPro" id="IPR021109">
    <property type="entry name" value="Peptidase_aspartic_dom_sf"/>
</dbReference>
<protein>
    <submittedName>
        <fullName evidence="1">Uncharacterized protein</fullName>
    </submittedName>
</protein>
<feature type="non-terminal residue" evidence="1">
    <location>
        <position position="158"/>
    </location>
</feature>
<gene>
    <name evidence="1" type="ORF">FISHEDRAFT_26676</name>
</gene>
<evidence type="ECO:0000313" key="1">
    <source>
        <dbReference type="EMBL" id="KIY46660.1"/>
    </source>
</evidence>
<reference evidence="1 2" key="1">
    <citation type="journal article" date="2015" name="Fungal Genet. Biol.">
        <title>Evolution of novel wood decay mechanisms in Agaricales revealed by the genome sequences of Fistulina hepatica and Cylindrobasidium torrendii.</title>
        <authorList>
            <person name="Floudas D."/>
            <person name="Held B.W."/>
            <person name="Riley R."/>
            <person name="Nagy L.G."/>
            <person name="Koehler G."/>
            <person name="Ransdell A.S."/>
            <person name="Younus H."/>
            <person name="Chow J."/>
            <person name="Chiniquy J."/>
            <person name="Lipzen A."/>
            <person name="Tritt A."/>
            <person name="Sun H."/>
            <person name="Haridas S."/>
            <person name="LaButti K."/>
            <person name="Ohm R.A."/>
            <person name="Kues U."/>
            <person name="Blanchette R.A."/>
            <person name="Grigoriev I.V."/>
            <person name="Minto R.E."/>
            <person name="Hibbett D.S."/>
        </authorList>
    </citation>
    <scope>NUCLEOTIDE SEQUENCE [LARGE SCALE GENOMIC DNA]</scope>
    <source>
        <strain evidence="1 2">ATCC 64428</strain>
    </source>
</reference>
<proteinExistence type="predicted"/>
<dbReference type="CDD" id="cd00303">
    <property type="entry name" value="retropepsin_like"/>
    <property type="match status" value="1"/>
</dbReference>
<dbReference type="AlphaFoldDB" id="A0A0D7A7D6"/>
<dbReference type="Gene3D" id="2.40.70.10">
    <property type="entry name" value="Acid Proteases"/>
    <property type="match status" value="1"/>
</dbReference>
<dbReference type="Proteomes" id="UP000054144">
    <property type="component" value="Unassembled WGS sequence"/>
</dbReference>
<dbReference type="OrthoDB" id="3252634at2759"/>
<name>A0A0D7A7D6_9AGAR</name>
<organism evidence="1 2">
    <name type="scientific">Fistulina hepatica ATCC 64428</name>
    <dbReference type="NCBI Taxonomy" id="1128425"/>
    <lineage>
        <taxon>Eukaryota</taxon>
        <taxon>Fungi</taxon>
        <taxon>Dikarya</taxon>
        <taxon>Basidiomycota</taxon>
        <taxon>Agaricomycotina</taxon>
        <taxon>Agaricomycetes</taxon>
        <taxon>Agaricomycetidae</taxon>
        <taxon>Agaricales</taxon>
        <taxon>Fistulinaceae</taxon>
        <taxon>Fistulina</taxon>
    </lineage>
</organism>
<accession>A0A0D7A7D6</accession>